<dbReference type="Pfam" id="PF03706">
    <property type="entry name" value="LPG_synthase_TM"/>
    <property type="match status" value="1"/>
</dbReference>
<dbReference type="EMBL" id="WWNE01000007">
    <property type="protein sequence ID" value="NBG66481.1"/>
    <property type="molecule type" value="Genomic_DNA"/>
</dbReference>
<keyword evidence="3 6" id="KW-0812">Transmembrane</keyword>
<organism evidence="7 8">
    <name type="scientific">Acidiluteibacter ferrifornacis</name>
    <dbReference type="NCBI Taxonomy" id="2692424"/>
    <lineage>
        <taxon>Bacteria</taxon>
        <taxon>Pseudomonadati</taxon>
        <taxon>Bacteroidota</taxon>
        <taxon>Flavobacteriia</taxon>
        <taxon>Flavobacteriales</taxon>
        <taxon>Cryomorphaceae</taxon>
        <taxon>Acidiluteibacter</taxon>
    </lineage>
</organism>
<sequence length="286" mass="32537">MAESKSKKILKLILKLVLSVVAIVLIFRKIDIDKVVEHFANADILYLVLAVFSFFVSKLVGSFRINNLYKTQGVFLDNWVNYRLYLAGMFYNLFIPLIGGEGYKIIWLKKKFDIKTKKLVWASLLDKVSGIMGLTFLVLILVNFISFEFDYKWISIPLIVLAYLAHYFGVFLFFKSFLPSWVITSIQSIVVQFFQLMCAFLILLSLGVGAEIVDYLFIFLVSCYAYALPMLGARELAFVLGAEYMGLNIDLTLAIGIIFYLSLAINSIAGAYFMFKPIEKEGAKLL</sequence>
<keyword evidence="4 6" id="KW-1133">Transmembrane helix</keyword>
<proteinExistence type="predicted"/>
<dbReference type="AlphaFoldDB" id="A0A6N9NLY0"/>
<reference evidence="7 8" key="1">
    <citation type="submission" date="2019-12" db="EMBL/GenBank/DDBJ databases">
        <authorList>
            <person name="Zhao J."/>
        </authorList>
    </citation>
    <scope>NUCLEOTIDE SEQUENCE [LARGE SCALE GENOMIC DNA]</scope>
    <source>
        <strain evidence="7 8">S-15</strain>
    </source>
</reference>
<feature type="transmembrane region" description="Helical" evidence="6">
    <location>
        <begin position="215"/>
        <end position="233"/>
    </location>
</feature>
<dbReference type="GO" id="GO:0005886">
    <property type="term" value="C:plasma membrane"/>
    <property type="evidence" value="ECO:0007669"/>
    <property type="project" value="UniProtKB-SubCell"/>
</dbReference>
<gene>
    <name evidence="7" type="ORF">GQN54_10160</name>
</gene>
<feature type="transmembrane region" description="Helical" evidence="6">
    <location>
        <begin position="119"/>
        <end position="142"/>
    </location>
</feature>
<name>A0A6N9NLY0_9FLAO</name>
<dbReference type="RefSeq" id="WP_160633427.1">
    <property type="nucleotide sequence ID" value="NZ_WWNE01000007.1"/>
</dbReference>
<dbReference type="PANTHER" id="PTHR40277:SF1">
    <property type="entry name" value="BLL5419 PROTEIN"/>
    <property type="match status" value="1"/>
</dbReference>
<feature type="transmembrane region" description="Helical" evidence="6">
    <location>
        <begin position="44"/>
        <end position="61"/>
    </location>
</feature>
<feature type="transmembrane region" description="Helical" evidence="6">
    <location>
        <begin position="12"/>
        <end position="32"/>
    </location>
</feature>
<dbReference type="Proteomes" id="UP000470771">
    <property type="component" value="Unassembled WGS sequence"/>
</dbReference>
<dbReference type="PANTHER" id="PTHR40277">
    <property type="entry name" value="BLL5419 PROTEIN"/>
    <property type="match status" value="1"/>
</dbReference>
<keyword evidence="2" id="KW-1003">Cell membrane</keyword>
<feature type="transmembrane region" description="Helical" evidence="6">
    <location>
        <begin position="82"/>
        <end position="99"/>
    </location>
</feature>
<comment type="subcellular location">
    <subcellularLocation>
        <location evidence="1">Cell membrane</location>
        <topology evidence="1">Multi-pass membrane protein</topology>
    </subcellularLocation>
</comment>
<comment type="caution">
    <text evidence="7">The sequence shown here is derived from an EMBL/GenBank/DDBJ whole genome shotgun (WGS) entry which is preliminary data.</text>
</comment>
<dbReference type="InterPro" id="IPR022791">
    <property type="entry name" value="L-PG_synthase/AglD"/>
</dbReference>
<evidence type="ECO:0000256" key="5">
    <source>
        <dbReference type="ARBA" id="ARBA00023136"/>
    </source>
</evidence>
<accession>A0A6N9NLY0</accession>
<evidence type="ECO:0000256" key="1">
    <source>
        <dbReference type="ARBA" id="ARBA00004651"/>
    </source>
</evidence>
<evidence type="ECO:0000256" key="4">
    <source>
        <dbReference type="ARBA" id="ARBA00022989"/>
    </source>
</evidence>
<evidence type="ECO:0000256" key="2">
    <source>
        <dbReference type="ARBA" id="ARBA00022475"/>
    </source>
</evidence>
<evidence type="ECO:0000313" key="7">
    <source>
        <dbReference type="EMBL" id="NBG66481.1"/>
    </source>
</evidence>
<feature type="transmembrane region" description="Helical" evidence="6">
    <location>
        <begin position="154"/>
        <end position="174"/>
    </location>
</feature>
<keyword evidence="5 6" id="KW-0472">Membrane</keyword>
<evidence type="ECO:0000256" key="6">
    <source>
        <dbReference type="SAM" id="Phobius"/>
    </source>
</evidence>
<evidence type="ECO:0000256" key="3">
    <source>
        <dbReference type="ARBA" id="ARBA00022692"/>
    </source>
</evidence>
<feature type="transmembrane region" description="Helical" evidence="6">
    <location>
        <begin position="253"/>
        <end position="275"/>
    </location>
</feature>
<protein>
    <submittedName>
        <fullName evidence="7">UPF0104 family protein</fullName>
    </submittedName>
</protein>
<feature type="transmembrane region" description="Helical" evidence="6">
    <location>
        <begin position="186"/>
        <end position="208"/>
    </location>
</feature>
<evidence type="ECO:0000313" key="8">
    <source>
        <dbReference type="Proteomes" id="UP000470771"/>
    </source>
</evidence>
<keyword evidence="8" id="KW-1185">Reference proteome</keyword>